<organism evidence="1 2">
    <name type="scientific">Gossypium arboreum</name>
    <name type="common">Tree cotton</name>
    <name type="synonym">Gossypium nanking</name>
    <dbReference type="NCBI Taxonomy" id="29729"/>
    <lineage>
        <taxon>Eukaryota</taxon>
        <taxon>Viridiplantae</taxon>
        <taxon>Streptophyta</taxon>
        <taxon>Embryophyta</taxon>
        <taxon>Tracheophyta</taxon>
        <taxon>Spermatophyta</taxon>
        <taxon>Magnoliopsida</taxon>
        <taxon>eudicotyledons</taxon>
        <taxon>Gunneridae</taxon>
        <taxon>Pentapetalae</taxon>
        <taxon>rosids</taxon>
        <taxon>malvids</taxon>
        <taxon>Malvales</taxon>
        <taxon>Malvaceae</taxon>
        <taxon>Malvoideae</taxon>
        <taxon>Gossypium</taxon>
    </lineage>
</organism>
<dbReference type="AlphaFoldDB" id="A0A0B0ME86"/>
<comment type="caution">
    <text evidence="1">The sequence shown here is derived from an EMBL/GenBank/DDBJ whole genome shotgun (WGS) entry which is preliminary data.</text>
</comment>
<proteinExistence type="predicted"/>
<accession>A0A0B0ME86</accession>
<sequence length="41" mass="4861">MSIQPIKQILIGKYVIAQTYLLNRNNLLYISLLKQFNHSNR</sequence>
<dbReference type="EMBL" id="JRRC01064673">
    <property type="protein sequence ID" value="KHF99109.1"/>
    <property type="molecule type" value="Genomic_DNA"/>
</dbReference>
<keyword evidence="2" id="KW-1185">Reference proteome</keyword>
<evidence type="ECO:0000313" key="1">
    <source>
        <dbReference type="EMBL" id="KHF99109.1"/>
    </source>
</evidence>
<evidence type="ECO:0000313" key="2">
    <source>
        <dbReference type="Proteomes" id="UP000032142"/>
    </source>
</evidence>
<protein>
    <submittedName>
        <fullName evidence="1">Uncharacterized protein</fullName>
    </submittedName>
</protein>
<reference evidence="2" key="1">
    <citation type="submission" date="2014-09" db="EMBL/GenBank/DDBJ databases">
        <authorList>
            <person name="Mudge J."/>
            <person name="Ramaraj T."/>
            <person name="Lindquist I.E."/>
            <person name="Bharti A.K."/>
            <person name="Sundararajan A."/>
            <person name="Cameron C.T."/>
            <person name="Woodward J.E."/>
            <person name="May G.D."/>
            <person name="Brubaker C."/>
            <person name="Broadhvest J."/>
            <person name="Wilkins T.A."/>
        </authorList>
    </citation>
    <scope>NUCLEOTIDE SEQUENCE</scope>
    <source>
        <strain evidence="2">cv. AKA8401</strain>
    </source>
</reference>
<dbReference type="Proteomes" id="UP000032142">
    <property type="component" value="Unassembled WGS sequence"/>
</dbReference>
<name>A0A0B0ME86_GOSAR</name>
<gene>
    <name evidence="1" type="ORF">F383_38192</name>
</gene>